<keyword evidence="3 6" id="KW-0812">Transmembrane</keyword>
<evidence type="ECO:0000259" key="7">
    <source>
        <dbReference type="PROSITE" id="PS50850"/>
    </source>
</evidence>
<evidence type="ECO:0000256" key="6">
    <source>
        <dbReference type="SAM" id="Phobius"/>
    </source>
</evidence>
<name>V9IKY4_APICE</name>
<dbReference type="PANTHER" id="PTHR23511:SF38">
    <property type="entry name" value="SYNAPTIC VESICLE 2-RELATED PROTEIN-LIKE PROTEIN"/>
    <property type="match status" value="1"/>
</dbReference>
<organism evidence="8">
    <name type="scientific">Apis cerana</name>
    <name type="common">Indian honeybee</name>
    <dbReference type="NCBI Taxonomy" id="7461"/>
    <lineage>
        <taxon>Eukaryota</taxon>
        <taxon>Metazoa</taxon>
        <taxon>Ecdysozoa</taxon>
        <taxon>Arthropoda</taxon>
        <taxon>Hexapoda</taxon>
        <taxon>Insecta</taxon>
        <taxon>Pterygota</taxon>
        <taxon>Neoptera</taxon>
        <taxon>Endopterygota</taxon>
        <taxon>Hymenoptera</taxon>
        <taxon>Apocrita</taxon>
        <taxon>Aculeata</taxon>
        <taxon>Apoidea</taxon>
        <taxon>Anthophila</taxon>
        <taxon>Apidae</taxon>
        <taxon>Apis</taxon>
    </lineage>
</organism>
<feature type="domain" description="Major facilitator superfamily (MFS) profile" evidence="7">
    <location>
        <begin position="31"/>
        <end position="131"/>
    </location>
</feature>
<feature type="transmembrane region" description="Helical" evidence="6">
    <location>
        <begin position="31"/>
        <end position="53"/>
    </location>
</feature>
<accession>V9IKY4</accession>
<proteinExistence type="evidence at transcript level"/>
<keyword evidence="4 6" id="KW-1133">Transmembrane helix</keyword>
<evidence type="ECO:0000313" key="8">
    <source>
        <dbReference type="EMBL" id="AEY61342.1"/>
    </source>
</evidence>
<evidence type="ECO:0000256" key="4">
    <source>
        <dbReference type="ARBA" id="ARBA00022989"/>
    </source>
</evidence>
<gene>
    <name evidence="8" type="ORF">ACCB11932</name>
</gene>
<dbReference type="GO" id="GO:0022857">
    <property type="term" value="F:transmembrane transporter activity"/>
    <property type="evidence" value="ECO:0007669"/>
    <property type="project" value="InterPro"/>
</dbReference>
<reference evidence="8" key="1">
    <citation type="submission" date="2011-11" db="EMBL/GenBank/DDBJ databases">
        <title>Decoding the brain transcriptome of the Eastern honeybee (Apis cerana) based on pyrosequencing.</title>
        <authorList>
            <person name="Sun L."/>
            <person name="Zheng H."/>
            <person name="Wang Y."/>
            <person name="Xie X."/>
            <person name="Zhu Y."/>
            <person name="Gu W."/>
            <person name="Wang S."/>
        </authorList>
    </citation>
    <scope>NUCLEOTIDE SEQUENCE</scope>
    <source>
        <tissue evidence="8">Brain</tissue>
    </source>
</reference>
<comment type="subcellular location">
    <subcellularLocation>
        <location evidence="1">Membrane</location>
        <topology evidence="1">Multi-pass membrane protein</topology>
    </subcellularLocation>
</comment>
<dbReference type="PROSITE" id="PS50850">
    <property type="entry name" value="MFS"/>
    <property type="match status" value="1"/>
</dbReference>
<dbReference type="AlphaFoldDB" id="V9IKY4"/>
<feature type="transmembrane region" description="Helical" evidence="6">
    <location>
        <begin position="98"/>
        <end position="121"/>
    </location>
</feature>
<dbReference type="InterPro" id="IPR036259">
    <property type="entry name" value="MFS_trans_sf"/>
</dbReference>
<protein>
    <submittedName>
        <fullName evidence="8">MFS transporter, VNT family, synaptic vesicle glycoprotein 2</fullName>
    </submittedName>
</protein>
<evidence type="ECO:0000256" key="5">
    <source>
        <dbReference type="ARBA" id="ARBA00023136"/>
    </source>
</evidence>
<dbReference type="SUPFAM" id="SSF103473">
    <property type="entry name" value="MFS general substrate transporter"/>
    <property type="match status" value="1"/>
</dbReference>
<keyword evidence="2" id="KW-0813">Transport</keyword>
<keyword evidence="5 6" id="KW-0472">Membrane</keyword>
<sequence>MKLNQAPSKTAENVVQDAVDQTGFGKFNLKVMAVCSMIFMNVAFSITSIGFILPSAACDFRMTTMDKGRLSAAPMLGMLAGSYIWGCYAAIKGRRLSLLVALFLHGISELLASVVPLYWVFLFLKFLSGAA</sequence>
<evidence type="ECO:0000256" key="3">
    <source>
        <dbReference type="ARBA" id="ARBA00022692"/>
    </source>
</evidence>
<dbReference type="GO" id="GO:0016020">
    <property type="term" value="C:membrane"/>
    <property type="evidence" value="ECO:0007669"/>
    <property type="project" value="UniProtKB-SubCell"/>
</dbReference>
<feature type="transmembrane region" description="Helical" evidence="6">
    <location>
        <begin position="73"/>
        <end position="91"/>
    </location>
</feature>
<evidence type="ECO:0000256" key="1">
    <source>
        <dbReference type="ARBA" id="ARBA00004141"/>
    </source>
</evidence>
<dbReference type="PANTHER" id="PTHR23511">
    <property type="entry name" value="SYNAPTIC VESICLE GLYCOPROTEIN 2"/>
    <property type="match status" value="1"/>
</dbReference>
<evidence type="ECO:0000256" key="2">
    <source>
        <dbReference type="ARBA" id="ARBA00022448"/>
    </source>
</evidence>
<dbReference type="InterPro" id="IPR020846">
    <property type="entry name" value="MFS_dom"/>
</dbReference>
<dbReference type="Gene3D" id="1.20.1250.20">
    <property type="entry name" value="MFS general substrate transporter like domains"/>
    <property type="match status" value="1"/>
</dbReference>
<dbReference type="EMBL" id="JR050711">
    <property type="protein sequence ID" value="AEY61342.1"/>
    <property type="molecule type" value="mRNA"/>
</dbReference>